<evidence type="ECO:0000256" key="2">
    <source>
        <dbReference type="SAM" id="Phobius"/>
    </source>
</evidence>
<protein>
    <submittedName>
        <fullName evidence="4">Translation-associated GTPase</fullName>
    </submittedName>
</protein>
<dbReference type="GO" id="GO:0016020">
    <property type="term" value="C:membrane"/>
    <property type="evidence" value="ECO:0007669"/>
    <property type="project" value="InterPro"/>
</dbReference>
<dbReference type="InterPro" id="IPR037185">
    <property type="entry name" value="EmrE-like"/>
</dbReference>
<feature type="transmembrane region" description="Helical" evidence="2">
    <location>
        <begin position="188"/>
        <end position="207"/>
    </location>
</feature>
<keyword evidence="2" id="KW-0812">Transmembrane</keyword>
<dbReference type="InterPro" id="IPR000620">
    <property type="entry name" value="EamA_dom"/>
</dbReference>
<dbReference type="Pfam" id="PF00892">
    <property type="entry name" value="EamA"/>
    <property type="match status" value="1"/>
</dbReference>
<feature type="transmembrane region" description="Helical" evidence="2">
    <location>
        <begin position="287"/>
        <end position="305"/>
    </location>
</feature>
<evidence type="ECO:0000313" key="4">
    <source>
        <dbReference type="EMBL" id="AJD50963.1"/>
    </source>
</evidence>
<evidence type="ECO:0000313" key="5">
    <source>
        <dbReference type="Proteomes" id="UP000007127"/>
    </source>
</evidence>
<evidence type="ECO:0000256" key="1">
    <source>
        <dbReference type="SAM" id="MobiDB-lite"/>
    </source>
</evidence>
<sequence length="356" mass="38931">MKFFHMPVLILLVSTTVVWAMLLVCNRIALTAFDVDVYAMTCWQLVFGGLALVLMAPGRLIPWRQFTLPINWAYGVLRVLTGVSWTAALVYISAPESGILSQTGMPMAALAAAFILGRAPGKAEWFGHAILLAGAGFLAWHLPDGFANPAVWLMLASEVTAISSSVLAEKHPDNQIKDAWSHLRFTGVLLLITASVFLIFPPLIGFISPVPIPYTSLDGFFGIETILAGLILGTLLRGPAMVLTLRSIKTAGMEKYILATSILPFILLGLEMLAARFDLTPAPTHDSVFWISALLVMLGIVQITYSKRRHSRRLKALGATTRPGQPPLPRPENEKNNKPPLRHQCRVARRSGAPFF</sequence>
<dbReference type="Proteomes" id="UP000007127">
    <property type="component" value="Chromosome"/>
</dbReference>
<keyword evidence="2" id="KW-0472">Membrane</keyword>
<dbReference type="SUPFAM" id="SSF103481">
    <property type="entry name" value="Multidrug resistance efflux transporter EmrE"/>
    <property type="match status" value="1"/>
</dbReference>
<evidence type="ECO:0000259" key="3">
    <source>
        <dbReference type="Pfam" id="PF00892"/>
    </source>
</evidence>
<accession>A0AB72U9Y3</accession>
<feature type="transmembrane region" description="Helical" evidence="2">
    <location>
        <begin position="219"/>
        <end position="236"/>
    </location>
</feature>
<feature type="transmembrane region" description="Helical" evidence="2">
    <location>
        <begin position="72"/>
        <end position="93"/>
    </location>
</feature>
<dbReference type="EMBL" id="CP004388">
    <property type="protein sequence ID" value="AJD50963.1"/>
    <property type="molecule type" value="Genomic_DNA"/>
</dbReference>
<name>A0AB72U9Y3_9PROT</name>
<feature type="transmembrane region" description="Helical" evidence="2">
    <location>
        <begin position="99"/>
        <end position="118"/>
    </location>
</feature>
<feature type="transmembrane region" description="Helical" evidence="2">
    <location>
        <begin position="125"/>
        <end position="143"/>
    </location>
</feature>
<keyword evidence="2" id="KW-1133">Transmembrane helix</keyword>
<feature type="compositionally biased region" description="Basic residues" evidence="1">
    <location>
        <begin position="340"/>
        <end position="349"/>
    </location>
</feature>
<dbReference type="AlphaFoldDB" id="A0AB72U9Y3"/>
<feature type="domain" description="EamA" evidence="3">
    <location>
        <begin position="8"/>
        <end position="138"/>
    </location>
</feature>
<dbReference type="KEGG" id="txi:TH3_04205"/>
<proteinExistence type="predicted"/>
<feature type="region of interest" description="Disordered" evidence="1">
    <location>
        <begin position="314"/>
        <end position="356"/>
    </location>
</feature>
<organism evidence="4 5">
    <name type="scientific">Thalassospira xiamenensis M-5 = DSM 17429</name>
    <dbReference type="NCBI Taxonomy" id="1123366"/>
    <lineage>
        <taxon>Bacteria</taxon>
        <taxon>Pseudomonadati</taxon>
        <taxon>Pseudomonadota</taxon>
        <taxon>Alphaproteobacteria</taxon>
        <taxon>Rhodospirillales</taxon>
        <taxon>Thalassospiraceae</taxon>
        <taxon>Thalassospira</taxon>
    </lineage>
</organism>
<reference evidence="4 5" key="1">
    <citation type="journal article" date="2012" name="J. Bacteriol.">
        <title>Genome sequence of Thalassospira xiamenensis type strain M-5.</title>
        <authorList>
            <person name="Lai Q."/>
            <person name="Shao Z."/>
        </authorList>
    </citation>
    <scope>NUCLEOTIDE SEQUENCE [LARGE SCALE GENOMIC DNA]</scope>
    <source>
        <strain evidence="4 5">M-5</strain>
    </source>
</reference>
<gene>
    <name evidence="4" type="ORF">TH3_04205</name>
</gene>
<feature type="transmembrane region" description="Helical" evidence="2">
    <location>
        <begin position="37"/>
        <end position="60"/>
    </location>
</feature>
<feature type="transmembrane region" description="Helical" evidence="2">
    <location>
        <begin position="256"/>
        <end position="275"/>
    </location>
</feature>
<feature type="transmembrane region" description="Helical" evidence="2">
    <location>
        <begin position="149"/>
        <end position="168"/>
    </location>
</feature>